<protein>
    <recommendedName>
        <fullName evidence="2">Delta(24)-sterol reductase</fullName>
        <ecNumber evidence="2">1.3.1.72</ecNumber>
    </recommendedName>
</protein>
<dbReference type="Gene3D" id="3.30.465.10">
    <property type="match status" value="1"/>
</dbReference>
<dbReference type="AlphaFoldDB" id="A0A1G2MLE7"/>
<dbReference type="GO" id="GO:0071949">
    <property type="term" value="F:FAD binding"/>
    <property type="evidence" value="ECO:0007669"/>
    <property type="project" value="InterPro"/>
</dbReference>
<dbReference type="InterPro" id="IPR040165">
    <property type="entry name" value="Diminuto-like"/>
</dbReference>
<comment type="caution">
    <text evidence="9">The sequence shown here is derived from an EMBL/GenBank/DDBJ whole genome shotgun (WGS) entry which is preliminary data.</text>
</comment>
<dbReference type="GO" id="GO:0050614">
    <property type="term" value="F:Delta24-sterol reductase activity"/>
    <property type="evidence" value="ECO:0007669"/>
    <property type="project" value="UniProtKB-EC"/>
</dbReference>
<dbReference type="EC" id="1.3.1.72" evidence="2"/>
<dbReference type="Proteomes" id="UP000178413">
    <property type="component" value="Unassembled WGS sequence"/>
</dbReference>
<evidence type="ECO:0000256" key="4">
    <source>
        <dbReference type="ARBA" id="ARBA00022989"/>
    </source>
</evidence>
<dbReference type="GO" id="GO:0005737">
    <property type="term" value="C:cytoplasm"/>
    <property type="evidence" value="ECO:0007669"/>
    <property type="project" value="TreeGrafter"/>
</dbReference>
<dbReference type="EMBL" id="MHRM01000013">
    <property type="protein sequence ID" value="OHA24019.1"/>
    <property type="molecule type" value="Genomic_DNA"/>
</dbReference>
<dbReference type="InterPro" id="IPR006094">
    <property type="entry name" value="Oxid_FAD_bind_N"/>
</dbReference>
<comment type="subcellular location">
    <subcellularLocation>
        <location evidence="1">Membrane</location>
        <topology evidence="1">Single-pass membrane protein</topology>
    </subcellularLocation>
</comment>
<evidence type="ECO:0000313" key="9">
    <source>
        <dbReference type="EMBL" id="OHA24019.1"/>
    </source>
</evidence>
<dbReference type="PROSITE" id="PS51387">
    <property type="entry name" value="FAD_PCMH"/>
    <property type="match status" value="1"/>
</dbReference>
<keyword evidence="6 7" id="KW-0472">Membrane</keyword>
<dbReference type="STRING" id="1802308.A3D50_01495"/>
<organism evidence="9 10">
    <name type="scientific">Candidatus Taylorbacteria bacterium RIFCSPHIGHO2_02_FULL_44_12</name>
    <dbReference type="NCBI Taxonomy" id="1802308"/>
    <lineage>
        <taxon>Bacteria</taxon>
        <taxon>Candidatus Tayloriibacteriota</taxon>
    </lineage>
</organism>
<evidence type="ECO:0000313" key="10">
    <source>
        <dbReference type="Proteomes" id="UP000178413"/>
    </source>
</evidence>
<gene>
    <name evidence="9" type="ORF">A3D50_01495</name>
</gene>
<evidence type="ECO:0000256" key="2">
    <source>
        <dbReference type="ARBA" id="ARBA00012405"/>
    </source>
</evidence>
<dbReference type="Pfam" id="PF01565">
    <property type="entry name" value="FAD_binding_4"/>
    <property type="match status" value="1"/>
</dbReference>
<keyword evidence="3 7" id="KW-0812">Transmembrane</keyword>
<proteinExistence type="predicted"/>
<evidence type="ECO:0000256" key="5">
    <source>
        <dbReference type="ARBA" id="ARBA00023002"/>
    </source>
</evidence>
<feature type="transmembrane region" description="Helical" evidence="7">
    <location>
        <begin position="142"/>
        <end position="161"/>
    </location>
</feature>
<dbReference type="InterPro" id="IPR036318">
    <property type="entry name" value="FAD-bd_PCMH-like_sf"/>
</dbReference>
<name>A0A1G2MLE7_9BACT</name>
<evidence type="ECO:0000256" key="6">
    <source>
        <dbReference type="ARBA" id="ARBA00023136"/>
    </source>
</evidence>
<keyword evidence="5" id="KW-0560">Oxidoreductase</keyword>
<evidence type="ECO:0000256" key="7">
    <source>
        <dbReference type="SAM" id="Phobius"/>
    </source>
</evidence>
<evidence type="ECO:0000259" key="8">
    <source>
        <dbReference type="PROSITE" id="PS51387"/>
    </source>
</evidence>
<keyword evidence="4 7" id="KW-1133">Transmembrane helix</keyword>
<dbReference type="PANTHER" id="PTHR10801:SF0">
    <property type="entry name" value="DELTA(24)-STEROL REDUCTASE"/>
    <property type="match status" value="1"/>
</dbReference>
<dbReference type="PANTHER" id="PTHR10801">
    <property type="entry name" value="24-DEHYDROCHOLESTEROL REDUCTASE"/>
    <property type="match status" value="1"/>
</dbReference>
<evidence type="ECO:0000256" key="3">
    <source>
        <dbReference type="ARBA" id="ARBA00022692"/>
    </source>
</evidence>
<dbReference type="GO" id="GO:0008202">
    <property type="term" value="P:steroid metabolic process"/>
    <property type="evidence" value="ECO:0007669"/>
    <property type="project" value="TreeGrafter"/>
</dbReference>
<dbReference type="InterPro" id="IPR016166">
    <property type="entry name" value="FAD-bd_PCMH"/>
</dbReference>
<dbReference type="GO" id="GO:0000246">
    <property type="term" value="F:Delta24(24-1) sterol reductase activity"/>
    <property type="evidence" value="ECO:0007669"/>
    <property type="project" value="TreeGrafter"/>
</dbReference>
<sequence>MKHSEKVKIISKRFKSLYTSSQKVRVYHGSTNSTRSIKLQANGVIDISNLDEVISINAEDLFVFVEPNVSMEKLVRETTKLGLIPPVVMEFPAITVGGAIQGTAGESSSFKYGLFHNICIEYEIVLGNGEIRHCSKDNNQDLFYGIAGSYGSLGIITLVKLKLIPAKKFVRLSYFPTADFEDNVRSTKRFAESEVDFVDSIIFSKELGVIMAGDLTDEKDDSTRTFRKAKDEWFYLHAKKIAEKRQKCVEYIPTEDYLFRYDRGGFWMGRLGFKFLKVPFNRITRYVFDVFMSTRILYHSLHSSNLSQNFIIQDISFPREKTIV</sequence>
<dbReference type="InterPro" id="IPR016169">
    <property type="entry name" value="FAD-bd_PCMH_sub2"/>
</dbReference>
<feature type="domain" description="FAD-binding PCMH-type" evidence="8">
    <location>
        <begin position="1"/>
        <end position="166"/>
    </location>
</feature>
<evidence type="ECO:0000256" key="1">
    <source>
        <dbReference type="ARBA" id="ARBA00004167"/>
    </source>
</evidence>
<dbReference type="SUPFAM" id="SSF56176">
    <property type="entry name" value="FAD-binding/transporter-associated domain-like"/>
    <property type="match status" value="1"/>
</dbReference>
<accession>A0A1G2MLE7</accession>
<reference evidence="9 10" key="1">
    <citation type="journal article" date="2016" name="Nat. Commun.">
        <title>Thousands of microbial genomes shed light on interconnected biogeochemical processes in an aquifer system.</title>
        <authorList>
            <person name="Anantharaman K."/>
            <person name="Brown C.T."/>
            <person name="Hug L.A."/>
            <person name="Sharon I."/>
            <person name="Castelle C.J."/>
            <person name="Probst A.J."/>
            <person name="Thomas B.C."/>
            <person name="Singh A."/>
            <person name="Wilkins M.J."/>
            <person name="Karaoz U."/>
            <person name="Brodie E.L."/>
            <person name="Williams K.H."/>
            <person name="Hubbard S.S."/>
            <person name="Banfield J.F."/>
        </authorList>
    </citation>
    <scope>NUCLEOTIDE SEQUENCE [LARGE SCALE GENOMIC DNA]</scope>
</reference>
<dbReference type="GO" id="GO:0016020">
    <property type="term" value="C:membrane"/>
    <property type="evidence" value="ECO:0007669"/>
    <property type="project" value="UniProtKB-SubCell"/>
</dbReference>